<dbReference type="AlphaFoldDB" id="A0A1F4VCQ0"/>
<organism evidence="1 2">
    <name type="scientific">candidate division WWE3 bacterium RIFCSPLOWO2_01_FULL_41_18</name>
    <dbReference type="NCBI Taxonomy" id="1802625"/>
    <lineage>
        <taxon>Bacteria</taxon>
        <taxon>Katanobacteria</taxon>
    </lineage>
</organism>
<proteinExistence type="predicted"/>
<reference evidence="1 2" key="1">
    <citation type="journal article" date="2016" name="Nat. Commun.">
        <title>Thousands of microbial genomes shed light on interconnected biogeochemical processes in an aquifer system.</title>
        <authorList>
            <person name="Anantharaman K."/>
            <person name="Brown C.T."/>
            <person name="Hug L.A."/>
            <person name="Sharon I."/>
            <person name="Castelle C.J."/>
            <person name="Probst A.J."/>
            <person name="Thomas B.C."/>
            <person name="Singh A."/>
            <person name="Wilkins M.J."/>
            <person name="Karaoz U."/>
            <person name="Brodie E.L."/>
            <person name="Williams K.H."/>
            <person name="Hubbard S.S."/>
            <person name="Banfield J.F."/>
        </authorList>
    </citation>
    <scope>NUCLEOTIDE SEQUENCE [LARGE SCALE GENOMIC DNA]</scope>
</reference>
<protein>
    <submittedName>
        <fullName evidence="1">Uncharacterized protein</fullName>
    </submittedName>
</protein>
<sequence length="72" mass="8264">MKKESLRRSLSPEALSAFKEICKQDYGINFDDSDVEKKAMEFLQLFSLIYKPIATENLNIKGKFCDNNVSNV</sequence>
<name>A0A1F4VCQ0_UNCKA</name>
<gene>
    <name evidence="1" type="ORF">A3A78_03560</name>
</gene>
<dbReference type="Proteomes" id="UP000176504">
    <property type="component" value="Unassembled WGS sequence"/>
</dbReference>
<comment type="caution">
    <text evidence="1">The sequence shown here is derived from an EMBL/GenBank/DDBJ whole genome shotgun (WGS) entry which is preliminary data.</text>
</comment>
<evidence type="ECO:0000313" key="2">
    <source>
        <dbReference type="Proteomes" id="UP000176504"/>
    </source>
</evidence>
<evidence type="ECO:0000313" key="1">
    <source>
        <dbReference type="EMBL" id="OGC55031.1"/>
    </source>
</evidence>
<dbReference type="EMBL" id="MEVI01000003">
    <property type="protein sequence ID" value="OGC55031.1"/>
    <property type="molecule type" value="Genomic_DNA"/>
</dbReference>
<accession>A0A1F4VCQ0</accession>